<proteinExistence type="inferred from homology"/>
<feature type="binding site" evidence="9">
    <location>
        <position position="433"/>
    </location>
    <ligand>
        <name>Zn(2+)</name>
        <dbReference type="ChEBI" id="CHEBI:29105"/>
        <note>catalytic</note>
    </ligand>
</feature>
<feature type="domain" description="Adenosine deaminase" evidence="11">
    <location>
        <begin position="167"/>
        <end position="480"/>
    </location>
</feature>
<dbReference type="Proteomes" id="UP000194432">
    <property type="component" value="Chromosome 1"/>
</dbReference>
<organism evidence="12 13">
    <name type="scientific">Acidovorax carolinensis</name>
    <dbReference type="NCBI Taxonomy" id="553814"/>
    <lineage>
        <taxon>Bacteria</taxon>
        <taxon>Pseudomonadati</taxon>
        <taxon>Pseudomonadota</taxon>
        <taxon>Betaproteobacteria</taxon>
        <taxon>Burkholderiales</taxon>
        <taxon>Comamonadaceae</taxon>
        <taxon>Acidovorax</taxon>
    </lineage>
</organism>
<dbReference type="InterPro" id="IPR032808">
    <property type="entry name" value="DoxX"/>
</dbReference>
<dbReference type="PANTHER" id="PTHR43114:SF6">
    <property type="entry name" value="ADENINE DEAMINASE"/>
    <property type="match status" value="1"/>
</dbReference>
<dbReference type="SUPFAM" id="SSF51556">
    <property type="entry name" value="Metallo-dependent hydrolases"/>
    <property type="match status" value="1"/>
</dbReference>
<comment type="cofactor">
    <cofactor evidence="9">
        <name>Zn(2+)</name>
        <dbReference type="ChEBI" id="CHEBI:29105"/>
    </cofactor>
    <text evidence="9">Binds 1 zinc ion per subunit.</text>
</comment>
<dbReference type="EMBL" id="CP021361">
    <property type="protein sequence ID" value="ART51087.1"/>
    <property type="molecule type" value="Genomic_DNA"/>
</dbReference>
<feature type="binding site" evidence="9">
    <location>
        <position position="172"/>
    </location>
    <ligand>
        <name>Zn(2+)</name>
        <dbReference type="ChEBI" id="CHEBI:29105"/>
        <note>catalytic</note>
    </ligand>
</feature>
<dbReference type="NCBIfam" id="NF006850">
    <property type="entry name" value="PRK09358.1-6"/>
    <property type="match status" value="1"/>
</dbReference>
<evidence type="ECO:0000313" key="13">
    <source>
        <dbReference type="Proteomes" id="UP000194432"/>
    </source>
</evidence>
<feature type="binding site" evidence="9">
    <location>
        <position position="434"/>
    </location>
    <ligand>
        <name>substrate</name>
    </ligand>
</feature>
<evidence type="ECO:0000256" key="9">
    <source>
        <dbReference type="HAMAP-Rule" id="MF_01962"/>
    </source>
</evidence>
<reference evidence="12 13" key="1">
    <citation type="submission" date="2017-05" db="EMBL/GenBank/DDBJ databases">
        <title>Polyphasic characterization of four soil-derived phenanthrene-degrading Acidovorax strains and proposal of Acidovorax phenanthrenivorans sp. nov.</title>
        <authorList>
            <person name="Singleton D.R."/>
            <person name="Lee J."/>
            <person name="Dickey A.N."/>
            <person name="Stroud A."/>
            <person name="Scholl E.H."/>
            <person name="Wright F.A."/>
            <person name="Aitken M.D."/>
        </authorList>
    </citation>
    <scope>NUCLEOTIDE SEQUENCE [LARGE SCALE GENOMIC DNA]</scope>
    <source>
        <strain evidence="12">NA3</strain>
    </source>
</reference>
<dbReference type="EC" id="3.5.4.2" evidence="9"/>
<keyword evidence="8 10" id="KW-0472">Membrane</keyword>
<feature type="binding site" evidence="9">
    <location>
        <position position="174"/>
    </location>
    <ligand>
        <name>Zn(2+)</name>
        <dbReference type="ChEBI" id="CHEBI:29105"/>
        <note>catalytic</note>
    </ligand>
</feature>
<feature type="binding site" evidence="9">
    <location>
        <position position="352"/>
    </location>
    <ligand>
        <name>Zn(2+)</name>
        <dbReference type="ChEBI" id="CHEBI:29105"/>
        <note>catalytic</note>
    </ligand>
</feature>
<evidence type="ECO:0000256" key="10">
    <source>
        <dbReference type="SAM" id="Phobius"/>
    </source>
</evidence>
<feature type="transmembrane region" description="Helical" evidence="10">
    <location>
        <begin position="107"/>
        <end position="126"/>
    </location>
</feature>
<dbReference type="KEGG" id="acin:CBP34_04590"/>
<dbReference type="GO" id="GO:0005829">
    <property type="term" value="C:cytosol"/>
    <property type="evidence" value="ECO:0007669"/>
    <property type="project" value="TreeGrafter"/>
</dbReference>
<dbReference type="GO" id="GO:0043103">
    <property type="term" value="P:hypoxanthine salvage"/>
    <property type="evidence" value="ECO:0007669"/>
    <property type="project" value="UniProtKB-UniRule"/>
</dbReference>
<evidence type="ECO:0000256" key="7">
    <source>
        <dbReference type="ARBA" id="ARBA00023080"/>
    </source>
</evidence>
<dbReference type="Gene3D" id="3.20.20.140">
    <property type="entry name" value="Metal-dependent hydrolases"/>
    <property type="match status" value="1"/>
</dbReference>
<gene>
    <name evidence="12" type="ORF">CBP34_04590</name>
</gene>
<comment type="catalytic activity">
    <reaction evidence="9">
        <text>adenine + H2O + H(+) = hypoxanthine + NH4(+)</text>
        <dbReference type="Rhea" id="RHEA:23688"/>
        <dbReference type="ChEBI" id="CHEBI:15377"/>
        <dbReference type="ChEBI" id="CHEBI:15378"/>
        <dbReference type="ChEBI" id="CHEBI:16708"/>
        <dbReference type="ChEBI" id="CHEBI:17368"/>
        <dbReference type="ChEBI" id="CHEBI:28938"/>
        <dbReference type="EC" id="3.5.4.2"/>
    </reaction>
</comment>
<keyword evidence="2 10" id="KW-0812">Transmembrane</keyword>
<dbReference type="InterPro" id="IPR028892">
    <property type="entry name" value="ADE"/>
</dbReference>
<evidence type="ECO:0000313" key="12">
    <source>
        <dbReference type="EMBL" id="ART51087.1"/>
    </source>
</evidence>
<dbReference type="InterPro" id="IPR001365">
    <property type="entry name" value="A_deaminase_dom"/>
</dbReference>
<keyword evidence="5 9" id="KW-0862">Zinc</keyword>
<evidence type="ECO:0000256" key="8">
    <source>
        <dbReference type="ARBA" id="ARBA00023136"/>
    </source>
</evidence>
<accession>A0A240U109</accession>
<dbReference type="NCBIfam" id="TIGR01430">
    <property type="entry name" value="aden_deam"/>
    <property type="match status" value="1"/>
</dbReference>
<dbReference type="GO" id="GO:0016020">
    <property type="term" value="C:membrane"/>
    <property type="evidence" value="ECO:0007669"/>
    <property type="project" value="UniProtKB-SubCell"/>
</dbReference>
<feature type="site" description="Important for catalytic activity" evidence="9">
    <location>
        <position position="376"/>
    </location>
</feature>
<dbReference type="InterPro" id="IPR032466">
    <property type="entry name" value="Metal_Hydrolase"/>
</dbReference>
<keyword evidence="4 9" id="KW-0378">Hydrolase</keyword>
<keyword evidence="7 9" id="KW-0546">Nucleotide metabolism</keyword>
<name>A0A240U109_9BURK</name>
<sequence>MSNDLGKLVLRLTLGILMLLHGIAKLSAGADGIVGMVASYGLPGVLGYLVYVGEVLAPLLLIVGLWTRPAALVVVINMVVAILLAHMGQLGQLGKSGGWALELQGFFLFTAVAVALLGGGGSAWAVGSTDPFARSNTAPWHYLWSLPMFKVPPVTAERLQLLLRAMPKAELHIHIEGSLEPELIFALAQRNGVSLPYASVEDLRHAYAFTNLQSFLDIYYAGASVLLHEQDFYDMARAYLARAAMDNVAHAEIFFDPQTHTARGVAMETVINGLHRACADARSELGISATLILCFLRHLSEASAFEALEQAQPLLDKIVGVGLDSSELGHPPEKFARVFARCRALGLHRVAHAGEEGPPAYIWSALDALKVERIDHGVQAMHDAALMQRLAQDRIPLTVCPLSNQKLCVFPDLKNHNLRQLLDAGLCATVNSDDPAYFGGYINENFTQVFAATAMTARHAYQLAFNSFEASFVSNADKRVWEHRLKETFERFVEHD</sequence>
<dbReference type="GO" id="GO:0008270">
    <property type="term" value="F:zinc ion binding"/>
    <property type="evidence" value="ECO:0007669"/>
    <property type="project" value="UniProtKB-UniRule"/>
</dbReference>
<comment type="function">
    <text evidence="9">Catalyzes the hydrolytic deamination of adenine to hypoxanthine. Plays an important role in the purine salvage pathway and in nitrogen catabolism.</text>
</comment>
<dbReference type="Pfam" id="PF07681">
    <property type="entry name" value="DoxX"/>
    <property type="match status" value="1"/>
</dbReference>
<feature type="transmembrane region" description="Helical" evidence="10">
    <location>
        <begin position="70"/>
        <end position="87"/>
    </location>
</feature>
<evidence type="ECO:0000256" key="2">
    <source>
        <dbReference type="ARBA" id="ARBA00022692"/>
    </source>
</evidence>
<dbReference type="AlphaFoldDB" id="A0A240U109"/>
<dbReference type="FunFam" id="3.20.20.140:FF:000039">
    <property type="entry name" value="Adenine deaminase"/>
    <property type="match status" value="1"/>
</dbReference>
<dbReference type="Pfam" id="PF00962">
    <property type="entry name" value="A_deaminase"/>
    <property type="match status" value="1"/>
</dbReference>
<dbReference type="GO" id="GO:0006146">
    <property type="term" value="P:adenine catabolic process"/>
    <property type="evidence" value="ECO:0007669"/>
    <property type="project" value="UniProtKB-UniRule"/>
</dbReference>
<evidence type="ECO:0000256" key="5">
    <source>
        <dbReference type="ARBA" id="ARBA00022833"/>
    </source>
</evidence>
<dbReference type="InterPro" id="IPR006330">
    <property type="entry name" value="Ado/ade_deaminase"/>
</dbReference>
<keyword evidence="3 9" id="KW-0479">Metal-binding</keyword>
<dbReference type="PANTHER" id="PTHR43114">
    <property type="entry name" value="ADENINE DEAMINASE"/>
    <property type="match status" value="1"/>
</dbReference>
<dbReference type="HAMAP" id="MF_01962">
    <property type="entry name" value="Adenine_deaminase"/>
    <property type="match status" value="1"/>
</dbReference>
<keyword evidence="13" id="KW-1185">Reference proteome</keyword>
<dbReference type="GO" id="GO:0000034">
    <property type="term" value="F:adenine deaminase activity"/>
    <property type="evidence" value="ECO:0007669"/>
    <property type="project" value="UniProtKB-UniRule"/>
</dbReference>
<dbReference type="CDD" id="cd01320">
    <property type="entry name" value="ADA"/>
    <property type="match status" value="1"/>
</dbReference>
<dbReference type="GO" id="GO:0009117">
    <property type="term" value="P:nucleotide metabolic process"/>
    <property type="evidence" value="ECO:0007669"/>
    <property type="project" value="UniProtKB-KW"/>
</dbReference>
<evidence type="ECO:0000256" key="4">
    <source>
        <dbReference type="ARBA" id="ARBA00022801"/>
    </source>
</evidence>
<comment type="subcellular location">
    <subcellularLocation>
        <location evidence="1">Membrane</location>
        <topology evidence="1">Multi-pass membrane protein</topology>
    </subcellularLocation>
</comment>
<evidence type="ECO:0000259" key="11">
    <source>
        <dbReference type="Pfam" id="PF00962"/>
    </source>
</evidence>
<evidence type="ECO:0000256" key="1">
    <source>
        <dbReference type="ARBA" id="ARBA00004141"/>
    </source>
</evidence>
<evidence type="ECO:0000256" key="3">
    <source>
        <dbReference type="ARBA" id="ARBA00022723"/>
    </source>
</evidence>
<protein>
    <recommendedName>
        <fullName evidence="9">Adenine deaminase</fullName>
        <shortName evidence="9">ADE</shortName>
        <ecNumber evidence="9">3.5.4.2</ecNumber>
    </recommendedName>
    <alternativeName>
        <fullName evidence="9">Adenine aminohydrolase</fullName>
        <shortName evidence="9">AAH</shortName>
    </alternativeName>
</protein>
<feature type="transmembrane region" description="Helical" evidence="10">
    <location>
        <begin position="45"/>
        <end position="63"/>
    </location>
</feature>
<feature type="active site" description="Proton donor" evidence="9">
    <location>
        <position position="355"/>
    </location>
</feature>
<comment type="similarity">
    <text evidence="9">Belongs to the metallo-dependent hydrolases superfamily. Adenosine and AMP deaminases family. Adenine deaminase type 2 subfamily.</text>
</comment>
<evidence type="ECO:0000256" key="6">
    <source>
        <dbReference type="ARBA" id="ARBA00022989"/>
    </source>
</evidence>
<keyword evidence="6 10" id="KW-1133">Transmembrane helix</keyword>